<dbReference type="EMBL" id="CCBP010000275">
    <property type="protein sequence ID" value="CDO75522.1"/>
    <property type="molecule type" value="Genomic_DNA"/>
</dbReference>
<dbReference type="PANTHER" id="PTHR11496:SF97">
    <property type="entry name" value="ALCOHOL DEHYDROGENASE IRON-TYPE_GLYCEROL DEHYDROGENASE GLDA DOMAIN-CONTAINING PROTEIN"/>
    <property type="match status" value="1"/>
</dbReference>
<dbReference type="InterPro" id="IPR039697">
    <property type="entry name" value="Alcohol_dehydrogenase_Fe"/>
</dbReference>
<evidence type="ECO:0000313" key="4">
    <source>
        <dbReference type="Proteomes" id="UP000029665"/>
    </source>
</evidence>
<name>A0A060SLX7_PYCCI</name>
<dbReference type="OrthoDB" id="3360544at2759"/>
<dbReference type="Proteomes" id="UP000029665">
    <property type="component" value="Unassembled WGS sequence"/>
</dbReference>
<dbReference type="HOGENOM" id="CLU_1687583_0_0_1"/>
<dbReference type="GO" id="GO:0004022">
    <property type="term" value="F:alcohol dehydrogenase (NAD+) activity"/>
    <property type="evidence" value="ECO:0007669"/>
    <property type="project" value="TreeGrafter"/>
</dbReference>
<comment type="caution">
    <text evidence="3">The sequence shown here is derived from an EMBL/GenBank/DDBJ whole genome shotgun (WGS) entry which is preliminary data.</text>
</comment>
<gene>
    <name evidence="3" type="ORF">BN946_scf184871.g3</name>
</gene>
<organism evidence="3 4">
    <name type="scientific">Pycnoporus cinnabarinus</name>
    <name type="common">Cinnabar-red polypore</name>
    <name type="synonym">Trametes cinnabarina</name>
    <dbReference type="NCBI Taxonomy" id="5643"/>
    <lineage>
        <taxon>Eukaryota</taxon>
        <taxon>Fungi</taxon>
        <taxon>Dikarya</taxon>
        <taxon>Basidiomycota</taxon>
        <taxon>Agaricomycotina</taxon>
        <taxon>Agaricomycetes</taxon>
        <taxon>Polyporales</taxon>
        <taxon>Polyporaceae</taxon>
        <taxon>Trametes</taxon>
    </lineage>
</organism>
<reference evidence="3" key="1">
    <citation type="submission" date="2014-01" db="EMBL/GenBank/DDBJ databases">
        <title>The genome of the white-rot fungus Pycnoporus cinnabarinus: a basidiomycete model with a versatile arsenal for lignocellulosic biomass breakdown.</title>
        <authorList>
            <person name="Levasseur A."/>
            <person name="Lomascolo A."/>
            <person name="Ruiz-Duenas F.J."/>
            <person name="Uzan E."/>
            <person name="Piumi F."/>
            <person name="Kues U."/>
            <person name="Ram A.F.J."/>
            <person name="Murat C."/>
            <person name="Haon M."/>
            <person name="Benoit I."/>
            <person name="Arfi Y."/>
            <person name="Chevret D."/>
            <person name="Drula E."/>
            <person name="Kwon M.J."/>
            <person name="Gouret P."/>
            <person name="Lesage-Meessen L."/>
            <person name="Lombard V."/>
            <person name="Mariette J."/>
            <person name="Noirot C."/>
            <person name="Park J."/>
            <person name="Patyshakuliyeva A."/>
            <person name="Wieneger R.A.B."/>
            <person name="Wosten H.A.B."/>
            <person name="Martin F."/>
            <person name="Coutinho P.M."/>
            <person name="de Vries R."/>
            <person name="Martinez A.T."/>
            <person name="Klopp C."/>
            <person name="Pontarotti P."/>
            <person name="Henrissat B."/>
            <person name="Record E."/>
        </authorList>
    </citation>
    <scope>NUCLEOTIDE SEQUENCE [LARGE SCALE GENOMIC DNA]</scope>
    <source>
        <strain evidence="3">BRFM137</strain>
    </source>
</reference>
<dbReference type="Gene3D" id="3.40.50.1970">
    <property type="match status" value="1"/>
</dbReference>
<dbReference type="GO" id="GO:0046872">
    <property type="term" value="F:metal ion binding"/>
    <property type="evidence" value="ECO:0007669"/>
    <property type="project" value="InterPro"/>
</dbReference>
<keyword evidence="4" id="KW-1185">Reference proteome</keyword>
<dbReference type="SUPFAM" id="SSF56796">
    <property type="entry name" value="Dehydroquinate synthase-like"/>
    <property type="match status" value="1"/>
</dbReference>
<dbReference type="Pfam" id="PF00465">
    <property type="entry name" value="Fe-ADH"/>
    <property type="match status" value="1"/>
</dbReference>
<dbReference type="AlphaFoldDB" id="A0A060SLX7"/>
<proteinExistence type="predicted"/>
<keyword evidence="1" id="KW-0560">Oxidoreductase</keyword>
<dbReference type="InterPro" id="IPR001670">
    <property type="entry name" value="ADH_Fe/GldA"/>
</dbReference>
<sequence length="156" mass="16319">MLQAIVVAKSYSWTEPLRGIFYGPGSIRTALPKLLAILGAKKALVVTTALSMTRCNILKERNAYGATFYEIGQHAPIAGIRNGLKQFKDVGADVIVSVGGGSPVDAAKAIVYFQQQDPGGSSFKQTEIPATRSAAEYTASAGCTDEGGCKASQTSS</sequence>
<dbReference type="PANTHER" id="PTHR11496">
    <property type="entry name" value="ALCOHOL DEHYDROGENASE"/>
    <property type="match status" value="1"/>
</dbReference>
<evidence type="ECO:0000313" key="3">
    <source>
        <dbReference type="EMBL" id="CDO75522.1"/>
    </source>
</evidence>
<accession>A0A060SLX7</accession>
<evidence type="ECO:0000259" key="2">
    <source>
        <dbReference type="Pfam" id="PF00465"/>
    </source>
</evidence>
<protein>
    <recommendedName>
        <fullName evidence="2">Alcohol dehydrogenase iron-type/glycerol dehydrogenase GldA domain-containing protein</fullName>
    </recommendedName>
</protein>
<feature type="domain" description="Alcohol dehydrogenase iron-type/glycerol dehydrogenase GldA" evidence="2">
    <location>
        <begin position="20"/>
        <end position="150"/>
    </location>
</feature>
<dbReference type="GO" id="GO:0005739">
    <property type="term" value="C:mitochondrion"/>
    <property type="evidence" value="ECO:0007669"/>
    <property type="project" value="TreeGrafter"/>
</dbReference>
<dbReference type="STRING" id="5643.A0A060SLX7"/>
<evidence type="ECO:0000256" key="1">
    <source>
        <dbReference type="ARBA" id="ARBA00023002"/>
    </source>
</evidence>